<feature type="domain" description="Carrier" evidence="7">
    <location>
        <begin position="6062"/>
        <end position="6138"/>
    </location>
</feature>
<dbReference type="Proteomes" id="UP000509510">
    <property type="component" value="Chromosome I"/>
</dbReference>
<dbReference type="Gene3D" id="3.30.559.10">
    <property type="entry name" value="Chloramphenicol acetyltransferase-like domain"/>
    <property type="match status" value="9"/>
</dbReference>
<dbReference type="PROSITE" id="PS00455">
    <property type="entry name" value="AMP_BINDING"/>
    <property type="match status" value="4"/>
</dbReference>
<dbReference type="GO" id="GO:0016874">
    <property type="term" value="F:ligase activity"/>
    <property type="evidence" value="ECO:0007669"/>
    <property type="project" value="UniProtKB-KW"/>
</dbReference>
<evidence type="ECO:0000313" key="8">
    <source>
        <dbReference type="EMBL" id="QKX54026.1"/>
    </source>
</evidence>
<dbReference type="Gene3D" id="3.30.559.30">
    <property type="entry name" value="Nonribosomal peptide synthetase, condensation domain"/>
    <property type="match status" value="10"/>
</dbReference>
<dbReference type="SUPFAM" id="SSF52777">
    <property type="entry name" value="CoA-dependent acyltransferases"/>
    <property type="match status" value="19"/>
</dbReference>
<keyword evidence="1" id="KW-0596">Phosphopantetheine</keyword>
<dbReference type="SUPFAM" id="SSF47336">
    <property type="entry name" value="ACP-like"/>
    <property type="match status" value="7"/>
</dbReference>
<keyword evidence="4" id="KW-0677">Repeat</keyword>
<dbReference type="CDD" id="cd19534">
    <property type="entry name" value="E_NRPS"/>
    <property type="match status" value="3"/>
</dbReference>
<dbReference type="FunFam" id="3.30.300.30:FF:000015">
    <property type="entry name" value="Nonribosomal peptide synthase SidD"/>
    <property type="match status" value="5"/>
</dbReference>
<dbReference type="PROSITE" id="PS00012">
    <property type="entry name" value="PHOSPHOPANTETHEINE"/>
    <property type="match status" value="2"/>
</dbReference>
<dbReference type="EMBL" id="CP055898">
    <property type="protein sequence ID" value="QKX54026.1"/>
    <property type="molecule type" value="Genomic_DNA"/>
</dbReference>
<dbReference type="PROSITE" id="PS50075">
    <property type="entry name" value="CARRIER"/>
    <property type="match status" value="7"/>
</dbReference>
<evidence type="ECO:0000313" key="9">
    <source>
        <dbReference type="Proteomes" id="UP000509510"/>
    </source>
</evidence>
<feature type="domain" description="Carrier" evidence="7">
    <location>
        <begin position="4978"/>
        <end position="5054"/>
    </location>
</feature>
<dbReference type="FunFam" id="3.30.559.30:FF:000002">
    <property type="entry name" value="Nonribosomal peptide synthase Pes1"/>
    <property type="match status" value="3"/>
</dbReference>
<dbReference type="NCBIfam" id="TIGR01733">
    <property type="entry name" value="AA-adenyl-dom"/>
    <property type="match status" value="5"/>
</dbReference>
<evidence type="ECO:0000259" key="7">
    <source>
        <dbReference type="PROSITE" id="PS50075"/>
    </source>
</evidence>
<dbReference type="RefSeq" id="XP_035340205.1">
    <property type="nucleotide sequence ID" value="XM_035484312.1"/>
</dbReference>
<name>A0A7H8QJF3_TALRU</name>
<dbReference type="FunFam" id="3.30.559.30:FF:000003">
    <property type="entry name" value="Nonribosomal peptide synthase SidD"/>
    <property type="match status" value="2"/>
</dbReference>
<dbReference type="SMART" id="SM00823">
    <property type="entry name" value="PKS_PP"/>
    <property type="match status" value="4"/>
</dbReference>
<dbReference type="Pfam" id="PF00550">
    <property type="entry name" value="PP-binding"/>
    <property type="match status" value="7"/>
</dbReference>
<comment type="similarity">
    <text evidence="5">Belongs to the NRP synthetase family.</text>
</comment>
<feature type="domain" description="Carrier" evidence="7">
    <location>
        <begin position="789"/>
        <end position="865"/>
    </location>
</feature>
<dbReference type="Pfam" id="PF00501">
    <property type="entry name" value="AMP-binding"/>
    <property type="match status" value="5"/>
</dbReference>
<dbReference type="InterPro" id="IPR006162">
    <property type="entry name" value="Ppantetheine_attach_site"/>
</dbReference>
<dbReference type="OrthoDB" id="416786at2759"/>
<dbReference type="SUPFAM" id="SSF56801">
    <property type="entry name" value="Acetyl-CoA synthetase-like"/>
    <property type="match status" value="5"/>
</dbReference>
<dbReference type="Pfam" id="PF00668">
    <property type="entry name" value="Condensation"/>
    <property type="match status" value="9"/>
</dbReference>
<evidence type="ECO:0000256" key="6">
    <source>
        <dbReference type="SAM" id="MobiDB-lite"/>
    </source>
</evidence>
<dbReference type="InterPro" id="IPR020806">
    <property type="entry name" value="PKS_PP-bd"/>
</dbReference>
<dbReference type="InterPro" id="IPR009081">
    <property type="entry name" value="PP-bd_ACP"/>
</dbReference>
<dbReference type="InterPro" id="IPR023213">
    <property type="entry name" value="CAT-like_dom_sf"/>
</dbReference>
<dbReference type="PANTHER" id="PTHR45398">
    <property type="match status" value="1"/>
</dbReference>
<dbReference type="InterPro" id="IPR001242">
    <property type="entry name" value="Condensation_dom"/>
</dbReference>
<feature type="domain" description="Carrier" evidence="7">
    <location>
        <begin position="2331"/>
        <end position="2407"/>
    </location>
</feature>
<feature type="region of interest" description="Disordered" evidence="6">
    <location>
        <begin position="7842"/>
        <end position="7876"/>
    </location>
</feature>
<dbReference type="FunFam" id="3.40.50.980:FF:000001">
    <property type="entry name" value="Non-ribosomal peptide synthetase"/>
    <property type="match status" value="2"/>
</dbReference>
<dbReference type="Gene3D" id="3.40.50.12780">
    <property type="entry name" value="N-terminal domain of ligase-like"/>
    <property type="match status" value="4"/>
</dbReference>
<sequence length="7902" mass="876953">MASVQRQESVACYIPSVRSASPGTAIQRRMSSRLKFDTQRIQTYLENSQDQTALSSVLQATWAFILHYYTGLDQICFAYDELDLAGSPSKTGPSVAKAQFHDGTSLQDVLEQFKGMEGKSWLPSETHSENRSTHFHYNTTVMLHLRSSASNFSRPSVSATSQAAMALPEGCKVRVLAKHVNNSLSIFLEWRHPEISPSFASNISALFSRVLDSLTSGSEATVRSFNLITDSDKQQIFKWNAAPPTIVERCIHNLIEDQVESHPEKEAVCAWDGSFTYVELDRLAAKLALHLIELGVRPENRVALCMDKSKWNIVAMLAVLKAGGAFVPLDPTHPIARIQGLVRAVEAKIMICSPGHVSRLSSAVETAIALDQERLDALAVDGGKEHLPSPAHGKNAAYVLFTSGSTGEPKGTVIEHQAFCSGAHVHGPAMLIESDSRVLQFAAHTFDASLVEILTPLMRGACVCIPSEEARLNGIASAINDLRVNHAFLTPSFIRFIEPVEVPGLQRLVLAGEALTQANIETWSAINLVNGYGPTESSVAAIVNANITRTTASQDIGFPVGVRCWVVDPEDHNILLPIGCTGELLLEGPSLARCYLNNEEKTTQSFIFNPEWTHNANNNETRRFYKTGDLVRYNSDAGSFDFVGRKDTQIKFHGQRIELGEIESHLIRHPVIKHGLVLLPKSGPVAQKLVAVVSLDDGLLGDVSSDPVPLRMLETVSYEEHISKARGNMRNILPTYMIPSIWLCIESFPMLASRKLDRRATLSWLETLPKDTRNKLMPVSEETLAGTNGEMNDVEIKLQQIWSRVLNISLSRTSLNHSFLSLGGDSITAMTCMNQCKKVGLGLSVQEILRCDSIKELANCVKLVGIQNEYHEDIEVPFNLSPIQKLHFDVRSDDEGHFNQSFFLRLNRKVAEQDLRHAITVIMARHSMLRARFSYNDSQQRWEQKITRQYDESYRFAVHEISSQEQAKETIADSQSCLNAVTGPVISVDLFSLQDSNQLLSLIGHHLVIDLVSWRVILEDLEELLLHPSSPSLLEPTMPFQSWSRLQEYRIKDDNSKRIVETDNVPICDLSYWGMNDNVNTYGEVACDGFELDHATTSMLMTDSNTALRTEIVDILVAALLHSFGKTFPDHSIPVVHNEGHGREAWDQSIDISRTIGWFTIIYPVFVQAAALDNLIDTLVQVKDRRKRVKDNGREYFASSILTDTSAKQYNPMEITFNYLGRYQQLERAGALFQPIHGLAGETSQGGGAADFGSETPRFGLFEISAVVVQDVLRFTFSFNGTMKHQQKIRDWISLCHSTLSQLSSELVSLQPRPTISDFPLLSLNDTDISTLHTEKLPALGITSFGDVEDMYPCSPLQRGLLISTSRDLSFYAVRGTYEIKPTRGQVDVQLLAQAWQQTVDRHAALRTLFVENLSSDDLYSQIVLRRYVSSPRILRCSSEADVASVLDSNVMGFSTQKPLHQFTICVTDSNRVFCRLEMSHAIMDGTSISLILRDLEQAYAGNISRNTKPLFSDFISYLQTVNIGDSIDYWKSYLSGVEPCHVSVLNDGYGSERKYSSLRLDFKKFDLLQSTCEKYKLTVANAIHGAWALTLRCYTGSDEVCFGYLLSERDAPIENSEEVVGPLINMLACRVNMPADHSLSNILQGVQEDYMKSLPFKHFSLADIQHELGLSGVALFNTCLSYRKLLPEPDKVPLIKFEEHGGLHDPTEYLVSINVEASDKEAVIDLDYWTDLLSHGQAVNMANTFIKALENIIEHPESTLGELNYIPSGSLDQIVEWNNNMPETITKCIHEVFQEQVQVNPNAPAICSWDGNFTYSDVDNLSSRLANYLISLGVEPETYVALCFDKSAYTIISMIAVLKAGGGCVPLDAGHPKAALDLRVLESGANVVLSSPSRTQLLEDIVPYAVTVDASLFDELEDADGTVFNSAGPENVAFLIFTSGSTGQPKGVVLEHQSLVTSAEAHGAALGVDTSTRFLQFASYSFDNSLEEIFTTLMRGGCVCVPSEEDRMNNLAKAMNDLDVNFTDMTATVASFLQPSDVPRLKGLAIGGEAPTQEIKDTWTKVLRLQNIYGPTECSINCCHNADVGLLSDVTNIGRAVGCVTWVVNPSDHNSLVPIGCVGELLIEGPILARHYLNNPKKTEDIFIENPRFISTSVEKTPTVTQSSHRMYKTGDLVRYNSDGSLVYLGRKDTQVKLNGQRIELGEIEHRMQATLPEDSQCSVDLIITRNGDTTSKFLVAFVCLQAEGKTQSQNDVDFVLPMTDAFQAIAMATKSTLISQLQNYMVPNVYIPVSFLPMTSSGKLNRRLLRVTAEEIFAKDPSSYRLGGRTGRSPSTTTEKALQDLWASILSVDPQSISAEDTFFRHGGDSITAMKMVTAARKEGYMITVADIFKTPTLSDMAQNVSGLSSTAAVEMDAEIAPFSLLVNTVSLTKIKNEILAICQVSDKEIEDIYPCTAIQEGLIALSSTQAGSYVTQNIYELESGVDITKFKAAWQSVAQAETILRTRIVHSKLCGFIQVVVRERLEWDSFENVDALSSQTRSLPVRNGGKLSRYTIVGEFTKTPRFVWTAHHAVYDGWSMPILLDKIKAQYEGSLEDAKQPQRSYSQFIKYLAGVDSDETQKFWIEKLDGSTNAQFPSLPNSSYKPSPKDQFIRTFNLPNRTSSDITLPSIIRASWTLASSVFSFSEDVIFGEILTGRDAPVPGISDIIGPVLSIVPMRLQVDKSLTINGFLQDIQKQAASLIPYQFTGLQNIRNFSEDAKSACNFQTLFSIAHGDSDDISGVMSLQSANSGETNFYTYPLNISCFIWDGELEIQVHYDQKVIPQKQLERVLSQFETMIANLCLQKNAELTVGAFDLVNAGDLSTIHNWNAALSLSRNNKCIHDMIEENVRLQPNASAINSWDGSFTYRELEDHSNALAHRIAAIVDTKTQRFIPVCFEKSAFAVISMIAIMKAGCAFVPLDPQHPVARRREIVLDTSAELALCSPQYSSLCQDVIDQVLAIDKTTIERLPMNEVPLGKCDPSAAAYVIFTSGSTGKPKGCVSKYTLLAPWLPMLLIGAIKNGPAFSFGPSSRVLQFASYTFDASLLEILTVLVMGGCVCVPHESTRLNGISQYINDKNINTALLTPSMAQTIQPRDVPGLQNLALVGEAMAPSHLETWASKVRLINGYGPTETSIVAAVKPHMLQETHPSNIGTPVGNAWLVDPDNHNRLVPVGAIGELLVEGPTLARGYLNNTQKTEEVFITQPGFTKSGSLQFDGERRMYKTGDLVKYSPDDSGDLLYIGRKDNQAKVHGQRLELEEVEHHLNSDTEVLNATVIIPKTGKFAKKLIAVLSLRKLPVSSSDNDILRIVTTKPALQGVETIRQRLENQVPAYMVPSNWIVLEQLPLLASGKLNRKMVNQYIENMEEDVYDSITAAALENSPSKVVIITETEASLQRIWGSVLNLNAESISLDRSFIHSGGDSMSAMAVMSQCRSQNLGVTVENIITCKSIRHLASLVKLPQKAVLEKEDYHEFDLSPIQSLYFQCMHGQSNKFNQSMMIELKGSFSKDKLQEYLTKIVKLHPMLRARFSRGGNGVWKQRISANIEDSYSFRTVEYFETDDISREAEDAQASLDIVNGPVMCAVLFDDPPANPQLLVCAHHLVIDVVSWGVIVQDLEDLLHGRPVTESEGTSFQRWCRLQTEYAKRSSNTKPLPLDNIPAADLGFWGMEENNNIHGDVVTEQFTIEPSTTRSILGLANEKLQVELVDLLLASLQFSFSRVFPNRKTPPCIYNEGHGREPHDPEIDLSRTVGWFTTMSPVHMPSDATMGDGDGVGLRECISWVKDLRGKTPGKGMPYFAQRFLTWEGSERYRDHWPMEITFNYLGKHNTSKNHDKLLEPINGTGQSINSSFDIGADVPRFSLIEISAAIVEDSLNLSFSYNKAMERQTGIGRWVADCKDLLTDTLNDPCLQKPQPSLSDFPLLPLSFHGLTKLRESLEKSAINSFEEIEDIYPSSPMQQGILLSQFKDSTTYSYQTIFEVDMPTAAIDVQKLASAWQRVVQRHSTLRTIFIDGSHESSLMDQVVFKSADPKLVLLANLDENGRQSLSEIQSLDFRDGSPPHRLAICQTPSGKVFCRFDISNAIADGTSMPIIIRDLSREYMGLAPMTSQPPRYGDFIAHLQTVSKEKSVKYWKQYLSGTEPCLFPSLVEEERREKSLGSEILILKDNAQMQEFCKDMGITMSALFQLVWALVLRSYTGSDEICFGYVASGRDIPVDNIQDAVGAFINMLVYKINLKKDILLQKALKKTQLDFIKSMEHQSISLAEVQHELDLADASLFNTAFTFQRRGALEEDTTPSLSFKSFESYDPSEYKLAINVEMLSSSTEVHFSYWKDFLSSDQVKNIADTFEKIIGDVTKETTTSMSIGDIECFGNSSCSTVRKLNDISLIKVDKCVHEMIQEQAVIQPSAPAVEGWDAQFTYEELNNLGERLAIQLQDQGVGPEVIVPLFFEKSSWAIVAQVAVLKAGGAFVSFDPSHPEDRLRALVDDVQGRVVLSSASQYEKVSRISENVILVDNNSLLRFPQVHGQIRSVVKPANTAYVIFTSGSTGKPKGTVIEHGQFCTGAIAHGEALHMNSKTRSYQFASYTFDASILDILSVLVLGGCVCVPSNEERMNDMAGSIGRLRANWMCITPSVAGTLKPESIPTMKVIAMGGEKLTPGSIEKWSKSVCLVEAYGPSECSVVCAANDKVDASGKIVNFDPAVIGTAVGSRSWIVDQRDYNKLVPVGAIGELVIEGNIVGRGYLNNKIKTREAFIQDPTWAANENIRDLVAPGSRMYRTGDLVRYNSDGTLTYMARMDMQIKLNGQRIELGEIEYQCAQQMPENVQLAVDLVAPGSHAGAKKLAMFFTSNSNKTTSGNIVRQDERLLLTMSGSIQDTIKGLEESLGKVLPSYMIPQLFFPVTTIPFTTSGKLDRRKLHGEINDLSREALKAYSLVTSMKRQAPTDKTQLVLQSLWSQVLGLPTASIGSDDSFFRLGGDSLAAMKLVGTARSQGLTLSVLDVFRHSSLKEMSSRCQTAKNTSVSSVEPFSLLAQASKGEIMEEVASQCGVNQHTVSDIYPCSPLQEGLITSSVKQRGAYVAKNILRLAQNVDIQKFKTAWQQLVDEFDILRTRIIHTASSNFLQVVLKKDEIKWYTSHNLEEATSYSSKVPESDGGALTRYTLVEDKSSSSIYFVWLIHHALYDAWGLDIILTRFQEIYFSKSKISPKASYANFIGYLQERNPQTSDNFWKTYLANTSSTPFPPSIEDSPGDRELTTKTVSTITRIPQKSSGLDITVPVLIRAAWALVLSNRTQSSDICFGETLSGRNADVAGIADLAGPVLTTVPTRINVDLSLKKKDYLEGIQKASTEIIPHQHAGLQHIRKLGVDAASASDFRNLIVIQNEESAESNDLWEVQNDGTLGSFFTFPLVVECKLSKSHVELNLHFDEQVLSTWASERILLQFSHVLQQLASVNSSDTESLETVEMVSPEDREEITWWNRRRPQAVDRCIHDIFHEWCISQPQASAVDGWDGHLTYQEMNTYASRLASYLRTLNVGPEVLVPLCLDRSAWTIVTMYAVLIAGGAIVPLDPTHPVERHTEIITQLNIGVVLCSPKYHSRFDGVVKNIVDIHEGMIKKLSSGTTSSVQAISTNSRNAAYGIFTSGSTGKPKGIIVDHRAFNSSSAAYSPAIRMDSKSRVLQFSSLTFDAAVLEIFSTLTNGGCVCVPNDEERLQDLSGAICRMNVNWTFLTPSVANLIDPSSVPCLKTLGCGGEAMSPEVISKWANKVELVNIYGPTETSVMCVVRSVAPKDSATSIGQGTQSTLTWVVNPDNYNQLMPLGAVGELALEGPALSRGYLADDAKTKAVFVENPSWASKFPSSVPGARRLHLSGDLVKYTSDGSLDFVGRKDNQVKLNGQRMDLGEIEHRLETDPRVRHVIVLLPKSGHLQKRLVAVLSLNTSKQSIVSSQPCELVQRNSHIDSELEDIKHKLSLQLPSYMVPQTWAVVNLIPMLVSGKLDRKKVKGWVEDIPEEISQHIVGAEESNESPAEVTGVISILRDVWSQVLNLPVEKVKLNQSFMSLGGDSITAMAVVSRSRRHKIGVSLHDVLRSSSIVQLASTVEASIVIVQTEEKTEQDFDLSPIQTIYLAASKEHQGNSRFNQSFSLRLSRYISPQAMKSAVRSLVIQHSMLRARFREDSDGKWVQRLSNEIESSFRFNNYTLSKQADATDIIIKSQQSLDILHGPLFTVDMFETQDNQQFLFLVAHHLVVDMVSWRIIIQDLQEIIETRTLPSDKPLSFQTWCSLQAEHARRDEKAKVLPFKILPTNTGYWGMDSVPNTYGAVEQKSFTLSEETTAFTMASHHDVFRTEPMDFLLAAILHSFHCVFTDRFLPTLFNEGHGREAWDSQSDPSRTVGWFTNISPVQVSLQSDDILDTLKRVKDTRRSVQETAKHYLAYHFLSQGNQVSSTRPKVPMEILFNYLGAMQQLERDDSLLQSAEILSDTADPLLVGDMGPNTPRFALFEVSAIVMHGRLRFTFMYNRHMQHLNEINQWISECQWALEELVVRLRRCSAEPTLSDYPLLPLGYDGLKRLAKESFPRVGISHRDQVEDIYPCSPTQEGMLLSQLRDPNTYLFNIVFEVKHANSTGKVNFQQLINAWKGVVDRHAALRTIFINSTYKGGAFDQVVLKKVETGITYFECEEHEVFTKLQSVQLAEKNSKRKQKIPHQMTICSTSAGRVFIKMEINHAVIDGGSTQILIRDLSLGYDEQLSKGPGPLYSDYIRFIRSQPATEAVSFWKRYLTGVQACHFPRLGSGSNGKGLASLTVTFNYWPELQNYCEKSRVTLANVIQAAWALVLRRYTGSDDVCFGYLSAGRDAPVNGIQDTIGVFINMLCCRVRLSGSQLLAEIPSTIQDDYMNGIPHQRCSLAQVQHELGLQGKQIFNTALSIQNHSKSSDSEEGSLTFTAQEAHDPSEYPITLNIETAKDEEGIVIRYWTDMISSQHASEISETIASTLQAFVQEPTETVSRVNLRNVKTKETDTEQKHRVSKNTSHQHVDIGQLLENHPGLQALIDERVQTIVQQMFSLSRRSSLARRMSVRSNVTEQEVTRIAQSESDAFSCASEDIYSPDIENSMIPVAAQIHERGRRATLEEKLLRLWSEKLDLPLSSITKDDSFFELGGDSITAMGLVGDARDEGLILTVADVFRNPIFKDMASVAQIASEVSFVDVEINNMNKLGQQSSSTSAKGNIYERFALLKSANIDEAFLQKYICPRVGVFKGGIVDILPVTDFQALSITGALLQSRWMLNFFCLDGRGALDFRRLKQSCFRVVHAFDILRTVFVASKGRFLQVILRKVRPEFSVYETDESLDDFTSTLQQRDIEQGVKQGEPFVQFFVVKEKNTDRHRIILRISHAQYDGVSLPRILSAIKAGYEGGPIPSPVSFANFVRDSARIITSSHYDYWKNLLKDSKMTDIVRRQAPGYRKSTGNTTILRKTVHVPSMAHGNITTATVIKAAWALTLARVTGSDDVVFGHTISGRNTAAISGVESMVGPCMNIVPVRIKFSEKWTVLDLLRHVQDQQVANMPYEALGFRHIIQDCTDWPNWTTFSTILQHDAVSSSNDIKLGDNTYVVKGVGSDEELADFSINSISLDQNQVEMILSFSVEGSITMELAQRVLDMVCDTAEGFTKNPDMVLPSPTALSALPPQNVQDTTGQEYGIANAAQSSSSSSQLAQLSRADILVLSDVIRRAWEQVLADKDDNSPPLKPDSSFFDLGGDLIGLAQVSWLLEQEDLKVQLDDLVDCPTMMRQMNALVQSNSLDAQRQTIMMMAGGQGSSAANSTSEVDAVVGGGSQQQSSTTTTSKTTQRKSVNWASAFGLAKKIVKRRVEVTET</sequence>
<dbReference type="KEGG" id="trg:TRUGW13939_01108"/>
<dbReference type="GeneID" id="55988621"/>
<keyword evidence="3" id="KW-0436">Ligase</keyword>
<feature type="compositionally biased region" description="Low complexity" evidence="6">
    <location>
        <begin position="7863"/>
        <end position="7874"/>
    </location>
</feature>
<dbReference type="FunFam" id="1.10.1200.10:FF:000005">
    <property type="entry name" value="Nonribosomal peptide synthetase 1"/>
    <property type="match status" value="3"/>
</dbReference>
<dbReference type="FunFam" id="3.30.559.10:FF:000016">
    <property type="entry name" value="Nonribosomal peptide synthase Pes1"/>
    <property type="match status" value="2"/>
</dbReference>
<dbReference type="Gene3D" id="3.30.300.30">
    <property type="match status" value="5"/>
</dbReference>
<dbReference type="CDD" id="cd05918">
    <property type="entry name" value="A_NRPS_SidN3_like"/>
    <property type="match status" value="5"/>
</dbReference>
<dbReference type="NCBIfam" id="NF003417">
    <property type="entry name" value="PRK04813.1"/>
    <property type="match status" value="5"/>
</dbReference>
<keyword evidence="2" id="KW-0597">Phosphoprotein</keyword>
<protein>
    <recommendedName>
        <fullName evidence="7">Carrier domain-containing protein</fullName>
    </recommendedName>
</protein>
<feature type="domain" description="Carrier" evidence="7">
    <location>
        <begin position="3425"/>
        <end position="3501"/>
    </location>
</feature>
<dbReference type="InterPro" id="IPR000873">
    <property type="entry name" value="AMP-dep_synth/lig_dom"/>
</dbReference>
<dbReference type="InterPro" id="IPR010071">
    <property type="entry name" value="AA_adenyl_dom"/>
</dbReference>
<dbReference type="InterPro" id="IPR020845">
    <property type="entry name" value="AMP-binding_CS"/>
</dbReference>
<accession>A0A7H8QJF3</accession>
<dbReference type="CDD" id="cd19545">
    <property type="entry name" value="FUM14_C_NRPS-like"/>
    <property type="match status" value="2"/>
</dbReference>
<feature type="domain" description="Carrier" evidence="7">
    <location>
        <begin position="7157"/>
        <end position="7233"/>
    </location>
</feature>
<dbReference type="Gene3D" id="1.10.1200.10">
    <property type="entry name" value="ACP-like"/>
    <property type="match status" value="7"/>
</dbReference>
<reference evidence="9" key="1">
    <citation type="submission" date="2020-06" db="EMBL/GenBank/DDBJ databases">
        <title>A chromosome-scale genome assembly of Talaromyces rugulosus W13939.</title>
        <authorList>
            <person name="Wang B."/>
            <person name="Guo L."/>
            <person name="Ye K."/>
            <person name="Wang L."/>
        </authorList>
    </citation>
    <scope>NUCLEOTIDE SEQUENCE [LARGE SCALE GENOMIC DNA]</scope>
    <source>
        <strain evidence="9">W13939</strain>
    </source>
</reference>
<dbReference type="GO" id="GO:0031177">
    <property type="term" value="F:phosphopantetheine binding"/>
    <property type="evidence" value="ECO:0007669"/>
    <property type="project" value="InterPro"/>
</dbReference>
<dbReference type="InterPro" id="IPR042099">
    <property type="entry name" value="ANL_N_sf"/>
</dbReference>
<dbReference type="Gene3D" id="3.40.50.980">
    <property type="match status" value="2"/>
</dbReference>
<feature type="domain" description="Carrier" evidence="7">
    <location>
        <begin position="7748"/>
        <end position="7827"/>
    </location>
</feature>
<dbReference type="GO" id="GO:0019748">
    <property type="term" value="P:secondary metabolic process"/>
    <property type="evidence" value="ECO:0007669"/>
    <property type="project" value="UniProtKB-ARBA"/>
</dbReference>
<evidence type="ECO:0000256" key="5">
    <source>
        <dbReference type="ARBA" id="ARBA00029454"/>
    </source>
</evidence>
<evidence type="ECO:0000256" key="3">
    <source>
        <dbReference type="ARBA" id="ARBA00022598"/>
    </source>
</evidence>
<dbReference type="FunFam" id="3.30.559.10:FF:000017">
    <property type="entry name" value="Nonribosomal peptide synthase Pes1"/>
    <property type="match status" value="2"/>
</dbReference>
<dbReference type="FunFam" id="3.30.559.30:FF:000005">
    <property type="entry name" value="Nonribosomal peptide synthase Pes1"/>
    <property type="match status" value="3"/>
</dbReference>
<organism evidence="8 9">
    <name type="scientific">Talaromyces rugulosus</name>
    <name type="common">Penicillium rugulosum</name>
    <dbReference type="NCBI Taxonomy" id="121627"/>
    <lineage>
        <taxon>Eukaryota</taxon>
        <taxon>Fungi</taxon>
        <taxon>Dikarya</taxon>
        <taxon>Ascomycota</taxon>
        <taxon>Pezizomycotina</taxon>
        <taxon>Eurotiomycetes</taxon>
        <taxon>Eurotiomycetidae</taxon>
        <taxon>Eurotiales</taxon>
        <taxon>Trichocomaceae</taxon>
        <taxon>Talaromyces</taxon>
        <taxon>Talaromyces sect. Islandici</taxon>
    </lineage>
</organism>
<dbReference type="FunFam" id="3.30.559.10:FF:000037">
    <property type="entry name" value="Nonribosomal peptide synthase Pes1"/>
    <property type="match status" value="1"/>
</dbReference>
<evidence type="ECO:0000256" key="2">
    <source>
        <dbReference type="ARBA" id="ARBA00022553"/>
    </source>
</evidence>
<dbReference type="FunFam" id="3.40.50.12780:FF:000014">
    <property type="entry name" value="Nonribosomal peptide synthetase 1"/>
    <property type="match status" value="5"/>
</dbReference>
<evidence type="ECO:0000256" key="1">
    <source>
        <dbReference type="ARBA" id="ARBA00022450"/>
    </source>
</evidence>
<dbReference type="InterPro" id="IPR045851">
    <property type="entry name" value="AMP-bd_C_sf"/>
</dbReference>
<evidence type="ECO:0000256" key="4">
    <source>
        <dbReference type="ARBA" id="ARBA00022737"/>
    </source>
</evidence>
<dbReference type="InterPro" id="IPR036736">
    <property type="entry name" value="ACP-like_sf"/>
</dbReference>
<gene>
    <name evidence="8" type="ORF">TRUGW13939_01108</name>
</gene>
<dbReference type="PANTHER" id="PTHR45398:SF1">
    <property type="entry name" value="ENZYME, PUTATIVE (JCVI)-RELATED"/>
    <property type="match status" value="1"/>
</dbReference>
<dbReference type="Gene3D" id="2.30.38.10">
    <property type="entry name" value="Luciferase, Domain 3"/>
    <property type="match status" value="1"/>
</dbReference>
<keyword evidence="9" id="KW-1185">Reference proteome</keyword>
<dbReference type="CDD" id="cd19542">
    <property type="entry name" value="CT_NRPS-like"/>
    <property type="match status" value="4"/>
</dbReference>
<proteinExistence type="inferred from homology"/>